<keyword evidence="2" id="KW-1185">Reference proteome</keyword>
<organism evidence="1 2">
    <name type="scientific">Clostridium tertium</name>
    <dbReference type="NCBI Taxonomy" id="1559"/>
    <lineage>
        <taxon>Bacteria</taxon>
        <taxon>Bacillati</taxon>
        <taxon>Bacillota</taxon>
        <taxon>Clostridia</taxon>
        <taxon>Eubacteriales</taxon>
        <taxon>Clostridiaceae</taxon>
        <taxon>Clostridium</taxon>
    </lineage>
</organism>
<evidence type="ECO:0000313" key="1">
    <source>
        <dbReference type="EMBL" id="MDC4238820.1"/>
    </source>
</evidence>
<protein>
    <submittedName>
        <fullName evidence="1">Uncharacterized protein</fullName>
    </submittedName>
</protein>
<dbReference type="EMBL" id="JAMRYU010000001">
    <property type="protein sequence ID" value="MDC4238820.1"/>
    <property type="molecule type" value="Genomic_DNA"/>
</dbReference>
<dbReference type="RefSeq" id="WP_008680037.1">
    <property type="nucleotide sequence ID" value="NZ_CABKOG010000003.1"/>
</dbReference>
<comment type="caution">
    <text evidence="1">The sequence shown here is derived from an EMBL/GenBank/DDBJ whole genome shotgun (WGS) entry which is preliminary data.</text>
</comment>
<proteinExistence type="predicted"/>
<name>A0A9X4AYQ9_9CLOT</name>
<gene>
    <name evidence="1" type="ORF">NE398_01370</name>
</gene>
<dbReference type="Proteomes" id="UP001141183">
    <property type="component" value="Unassembled WGS sequence"/>
</dbReference>
<evidence type="ECO:0000313" key="2">
    <source>
        <dbReference type="Proteomes" id="UP001141183"/>
    </source>
</evidence>
<accession>A0A9X4AYQ9</accession>
<sequence length="62" mass="7082">MIVMLNTDVPTKLIIFDDEMNIKFLSDLPYKNKLYIRGFHINQIVGIVGEGDVAISFEPINQ</sequence>
<reference evidence="1" key="1">
    <citation type="submission" date="2022-05" db="EMBL/GenBank/DDBJ databases">
        <title>Draft genome sequence of Clostridium tertium strain CP3 isolated from Peru.</title>
        <authorList>
            <person name="Hurtado R."/>
            <person name="Lima L."/>
            <person name="Sousa T."/>
            <person name="Jaiswal A.K."/>
            <person name="Tiwari S."/>
            <person name="Maturrano L."/>
            <person name="Brenig B."/>
            <person name="Azevedo V."/>
        </authorList>
    </citation>
    <scope>NUCLEOTIDE SEQUENCE</scope>
    <source>
        <strain evidence="1">CP3</strain>
    </source>
</reference>
<dbReference type="AlphaFoldDB" id="A0A9X4AYQ9"/>